<dbReference type="PRINTS" id="PR01607">
    <property type="entry name" value="APYRASEFAMLY"/>
</dbReference>
<gene>
    <name evidence="2" type="ORF">ASZ90_010607</name>
</gene>
<dbReference type="EMBL" id="LNQE01001266">
    <property type="protein sequence ID" value="KUG19667.1"/>
    <property type="molecule type" value="Genomic_DNA"/>
</dbReference>
<sequence>MQSRLAPYANETGEFVGGISRISALVRQLRTDADGVLLVSTGNDMMGHFYHTFQGEPEMKATTAAGYDAACPGNHEFDFGSETYANALRYAGFPVVCANINPDNPTLASAIRPSVILTEAGVRIGVFGLMTPDLALLSAGGAEVSINPDVAGVARTMADSLRSGGADLVIAVTQIGPASCREIAGQVDGIDLIVDGDGSIRLYETVDGPRGWRTIIVCGDMRGERLGLLEFTYSGGGIDDPVWTTVCLDGGIEGDPAIDALLQPYYRLYRASTDLEIGETGTPLDTRKSTVRTGEAAAGNLIADAWRDRFPDADVAFVNSGSIRTDTVYPAGPISSGMVAEILPFEDTVIRIRMTGKDILQALEMSASALGPDHTGIGPGGFLQVSGLCVTIDMSNPPYAAAYEGGIVQEVQNPGSRVVNVSIEREGMFVPLDPDAEYVVLVNRWLAGGGDGYTIFASQPEGNVSDTTVLDRDALSAYIQKHGTIAPVTEGRISIINAGQGY</sequence>
<organism evidence="2">
    <name type="scientific">hydrocarbon metagenome</name>
    <dbReference type="NCBI Taxonomy" id="938273"/>
    <lineage>
        <taxon>unclassified sequences</taxon>
        <taxon>metagenomes</taxon>
        <taxon>ecological metagenomes</taxon>
    </lineage>
</organism>
<dbReference type="PANTHER" id="PTHR11575:SF24">
    <property type="entry name" value="5'-NUCLEOTIDASE"/>
    <property type="match status" value="1"/>
</dbReference>
<proteinExistence type="predicted"/>
<keyword evidence="2" id="KW-0378">Hydrolase</keyword>
<dbReference type="AlphaFoldDB" id="A0A0W8FH87"/>
<accession>A0A0W8FH87</accession>
<dbReference type="InterPro" id="IPR036907">
    <property type="entry name" value="5'-Nucleotdase_C_sf"/>
</dbReference>
<feature type="domain" description="5'-Nucleotidase C-terminal" evidence="1">
    <location>
        <begin position="278"/>
        <end position="457"/>
    </location>
</feature>
<dbReference type="Gene3D" id="3.60.21.10">
    <property type="match status" value="1"/>
</dbReference>
<dbReference type="InterPro" id="IPR006179">
    <property type="entry name" value="5_nucleotidase/apyrase"/>
</dbReference>
<dbReference type="GO" id="GO:0008253">
    <property type="term" value="F:5'-nucleotidase activity"/>
    <property type="evidence" value="ECO:0007669"/>
    <property type="project" value="UniProtKB-EC"/>
</dbReference>
<dbReference type="PANTHER" id="PTHR11575">
    <property type="entry name" value="5'-NUCLEOTIDASE-RELATED"/>
    <property type="match status" value="1"/>
</dbReference>
<name>A0A0W8FH87_9ZZZZ</name>
<reference evidence="2" key="1">
    <citation type="journal article" date="2015" name="Proc. Natl. Acad. Sci. U.S.A.">
        <title>Networks of energetic and metabolic interactions define dynamics in microbial communities.</title>
        <authorList>
            <person name="Embree M."/>
            <person name="Liu J.K."/>
            <person name="Al-Bassam M.M."/>
            <person name="Zengler K."/>
        </authorList>
    </citation>
    <scope>NUCLEOTIDE SEQUENCE</scope>
</reference>
<dbReference type="Pfam" id="PF02872">
    <property type="entry name" value="5_nucleotid_C"/>
    <property type="match status" value="1"/>
</dbReference>
<dbReference type="InterPro" id="IPR029052">
    <property type="entry name" value="Metallo-depent_PP-like"/>
</dbReference>
<protein>
    <submittedName>
        <fullName evidence="2">5'-nucleotidase</fullName>
        <ecNumber evidence="2">3.1.3.5</ecNumber>
    </submittedName>
</protein>
<dbReference type="SUPFAM" id="SSF56300">
    <property type="entry name" value="Metallo-dependent phosphatases"/>
    <property type="match status" value="1"/>
</dbReference>
<dbReference type="Gene3D" id="3.90.780.10">
    <property type="entry name" value="5'-Nucleotidase, C-terminal domain"/>
    <property type="match status" value="1"/>
</dbReference>
<dbReference type="SUPFAM" id="SSF55816">
    <property type="entry name" value="5'-nucleotidase (syn. UDP-sugar hydrolase), C-terminal domain"/>
    <property type="match status" value="1"/>
</dbReference>
<dbReference type="EC" id="3.1.3.5" evidence="2"/>
<dbReference type="GO" id="GO:0009166">
    <property type="term" value="P:nucleotide catabolic process"/>
    <property type="evidence" value="ECO:0007669"/>
    <property type="project" value="InterPro"/>
</dbReference>
<evidence type="ECO:0000259" key="1">
    <source>
        <dbReference type="Pfam" id="PF02872"/>
    </source>
</evidence>
<comment type="caution">
    <text evidence="2">The sequence shown here is derived from an EMBL/GenBank/DDBJ whole genome shotgun (WGS) entry which is preliminary data.</text>
</comment>
<dbReference type="InterPro" id="IPR008334">
    <property type="entry name" value="5'-Nucleotdase_C"/>
</dbReference>
<evidence type="ECO:0000313" key="2">
    <source>
        <dbReference type="EMBL" id="KUG19667.1"/>
    </source>
</evidence>